<name>A0A9P0DDN3_PHACE</name>
<evidence type="ECO:0000259" key="2">
    <source>
        <dbReference type="PROSITE" id="PS51029"/>
    </source>
</evidence>
<feature type="region of interest" description="Disordered" evidence="1">
    <location>
        <begin position="101"/>
        <end position="121"/>
    </location>
</feature>
<dbReference type="InterPro" id="IPR039353">
    <property type="entry name" value="TF_Adf1"/>
</dbReference>
<evidence type="ECO:0000313" key="4">
    <source>
        <dbReference type="Proteomes" id="UP001153737"/>
    </source>
</evidence>
<keyword evidence="4" id="KW-1185">Reference proteome</keyword>
<reference evidence="3" key="1">
    <citation type="submission" date="2022-01" db="EMBL/GenBank/DDBJ databases">
        <authorList>
            <person name="King R."/>
        </authorList>
    </citation>
    <scope>NUCLEOTIDE SEQUENCE</scope>
</reference>
<reference evidence="3" key="2">
    <citation type="submission" date="2022-10" db="EMBL/GenBank/DDBJ databases">
        <authorList>
            <consortium name="ENA_rothamsted_submissions"/>
            <consortium name="culmorum"/>
            <person name="King R."/>
        </authorList>
    </citation>
    <scope>NUCLEOTIDE SEQUENCE</scope>
</reference>
<dbReference type="Pfam" id="PF10545">
    <property type="entry name" value="MADF_DNA_bdg"/>
    <property type="match status" value="1"/>
</dbReference>
<dbReference type="PANTHER" id="PTHR12243">
    <property type="entry name" value="MADF DOMAIN TRANSCRIPTION FACTOR"/>
    <property type="match status" value="1"/>
</dbReference>
<dbReference type="OrthoDB" id="6703957at2759"/>
<evidence type="ECO:0000313" key="3">
    <source>
        <dbReference type="EMBL" id="CAH1118162.1"/>
    </source>
</evidence>
<feature type="compositionally biased region" description="Low complexity" evidence="1">
    <location>
        <begin position="101"/>
        <end position="117"/>
    </location>
</feature>
<organism evidence="3 4">
    <name type="scientific">Phaedon cochleariae</name>
    <name type="common">Mustard beetle</name>
    <dbReference type="NCBI Taxonomy" id="80249"/>
    <lineage>
        <taxon>Eukaryota</taxon>
        <taxon>Metazoa</taxon>
        <taxon>Ecdysozoa</taxon>
        <taxon>Arthropoda</taxon>
        <taxon>Hexapoda</taxon>
        <taxon>Insecta</taxon>
        <taxon>Pterygota</taxon>
        <taxon>Neoptera</taxon>
        <taxon>Endopterygota</taxon>
        <taxon>Coleoptera</taxon>
        <taxon>Polyphaga</taxon>
        <taxon>Cucujiformia</taxon>
        <taxon>Chrysomeloidea</taxon>
        <taxon>Chrysomelidae</taxon>
        <taxon>Chrysomelinae</taxon>
        <taxon>Chrysomelini</taxon>
        <taxon>Phaedon</taxon>
    </lineage>
</organism>
<sequence>MDDGLLIEQVEKFRHIYDKRSSLFKNKLARENAWKTIGHILECDAEQCEQRWNVLRNKYAALKRQKPPSGSQASTVSWPYFDAMKFLDPFTLTRVRRISSLKQSSQSSSSTQSSSQSDLWPGMYEMTQPDIVVEELDGSQIVDAPEEELENIAPSSPAPNVIFQTPTIKRKYPEEGKSLKKKNDPVAESMSMAFNSLSDSLNSYVSIKNQLKDIDPSDKLFGESIAADLSRIKRMSEKMFVKQQIYSFLHEYFNRVERD</sequence>
<protein>
    <recommendedName>
        <fullName evidence="2">MADF domain-containing protein</fullName>
    </recommendedName>
</protein>
<dbReference type="PANTHER" id="PTHR12243:SF67">
    <property type="entry name" value="COREPRESSOR OF PANGOLIN, ISOFORM A-RELATED"/>
    <property type="match status" value="1"/>
</dbReference>
<evidence type="ECO:0000256" key="1">
    <source>
        <dbReference type="SAM" id="MobiDB-lite"/>
    </source>
</evidence>
<dbReference type="SMART" id="SM00595">
    <property type="entry name" value="MADF"/>
    <property type="match status" value="1"/>
</dbReference>
<accession>A0A9P0DDN3</accession>
<dbReference type="GO" id="GO:0006357">
    <property type="term" value="P:regulation of transcription by RNA polymerase II"/>
    <property type="evidence" value="ECO:0007669"/>
    <property type="project" value="TreeGrafter"/>
</dbReference>
<dbReference type="GO" id="GO:0005634">
    <property type="term" value="C:nucleus"/>
    <property type="evidence" value="ECO:0007669"/>
    <property type="project" value="TreeGrafter"/>
</dbReference>
<dbReference type="InterPro" id="IPR006578">
    <property type="entry name" value="MADF-dom"/>
</dbReference>
<proteinExistence type="predicted"/>
<gene>
    <name evidence="3" type="ORF">PHAECO_LOCUS2189</name>
</gene>
<feature type="domain" description="MADF" evidence="2">
    <location>
        <begin position="5"/>
        <end position="92"/>
    </location>
</feature>
<dbReference type="AlphaFoldDB" id="A0A9P0DDN3"/>
<dbReference type="GO" id="GO:0005667">
    <property type="term" value="C:transcription regulator complex"/>
    <property type="evidence" value="ECO:0007669"/>
    <property type="project" value="TreeGrafter"/>
</dbReference>
<dbReference type="PROSITE" id="PS51029">
    <property type="entry name" value="MADF"/>
    <property type="match status" value="1"/>
</dbReference>
<dbReference type="EMBL" id="OU896717">
    <property type="protein sequence ID" value="CAH1118162.1"/>
    <property type="molecule type" value="Genomic_DNA"/>
</dbReference>
<dbReference type="Proteomes" id="UP001153737">
    <property type="component" value="Chromosome 11"/>
</dbReference>